<dbReference type="Pfam" id="PF00012">
    <property type="entry name" value="HSP70"/>
    <property type="match status" value="1"/>
</dbReference>
<dbReference type="EMBL" id="FN430323">
    <property type="protein sequence ID" value="CAZ84193.1"/>
    <property type="molecule type" value="Genomic_DNA"/>
</dbReference>
<evidence type="ECO:0000256" key="1">
    <source>
        <dbReference type="ARBA" id="ARBA00022741"/>
    </source>
</evidence>
<reference evidence="3 4" key="1">
    <citation type="journal article" date="2010" name="Nature">
        <title>Perigord black truffle genome uncovers evolutionary origins and mechanisms of symbiosis.</title>
        <authorList>
            <person name="Martin F."/>
            <person name="Kohler A."/>
            <person name="Murat C."/>
            <person name="Balestrini R."/>
            <person name="Coutinho P.M."/>
            <person name="Jaillon O."/>
            <person name="Montanini B."/>
            <person name="Morin E."/>
            <person name="Noel B."/>
            <person name="Percudani R."/>
            <person name="Porcel B."/>
            <person name="Rubini A."/>
            <person name="Amicucci A."/>
            <person name="Amselem J."/>
            <person name="Anthouard V."/>
            <person name="Arcioni S."/>
            <person name="Artiguenave F."/>
            <person name="Aury J.M."/>
            <person name="Ballario P."/>
            <person name="Bolchi A."/>
            <person name="Brenna A."/>
            <person name="Brun A."/>
            <person name="Buee M."/>
            <person name="Cantarel B."/>
            <person name="Chevalier G."/>
            <person name="Couloux A."/>
            <person name="Da Silva C."/>
            <person name="Denoeud F."/>
            <person name="Duplessis S."/>
            <person name="Ghignone S."/>
            <person name="Hilselberger B."/>
            <person name="Iotti M."/>
            <person name="Marcais B."/>
            <person name="Mello A."/>
            <person name="Miranda M."/>
            <person name="Pacioni G."/>
            <person name="Quesneville H."/>
            <person name="Riccioni C."/>
            <person name="Ruotolo R."/>
            <person name="Splivallo R."/>
            <person name="Stocchi V."/>
            <person name="Tisserant E."/>
            <person name="Viscomi A.R."/>
            <person name="Zambonelli A."/>
            <person name="Zampieri E."/>
            <person name="Henrissat B."/>
            <person name="Lebrun M.H."/>
            <person name="Paolocci F."/>
            <person name="Bonfante P."/>
            <person name="Ottonello S."/>
            <person name="Wincker P."/>
        </authorList>
    </citation>
    <scope>NUCLEOTIDE SEQUENCE [LARGE SCALE GENOMIC DNA]</scope>
    <source>
        <strain evidence="3 4">Mel28</strain>
    </source>
</reference>
<dbReference type="GeneID" id="9181911"/>
<dbReference type="GO" id="GO:0140662">
    <property type="term" value="F:ATP-dependent protein folding chaperone"/>
    <property type="evidence" value="ECO:0007669"/>
    <property type="project" value="InterPro"/>
</dbReference>
<protein>
    <submittedName>
        <fullName evidence="3">(Perigord truffle) hypothetical protein</fullName>
    </submittedName>
</protein>
<dbReference type="InParanoid" id="D5GI50"/>
<dbReference type="InterPro" id="IPR013126">
    <property type="entry name" value="Hsp_70_fam"/>
</dbReference>
<evidence type="ECO:0000313" key="4">
    <source>
        <dbReference type="Proteomes" id="UP000006911"/>
    </source>
</evidence>
<keyword evidence="2" id="KW-0067">ATP-binding</keyword>
<proteinExistence type="predicted"/>
<dbReference type="InterPro" id="IPR043129">
    <property type="entry name" value="ATPase_NBD"/>
</dbReference>
<dbReference type="Gene3D" id="3.90.640.10">
    <property type="entry name" value="Actin, Chain A, domain 4"/>
    <property type="match status" value="1"/>
</dbReference>
<sequence>MLLGRLRKSRALTRMFVADLGCTRCDTAVVTSRGGMWCTVLYTIPAMTHNYALSGVKLDEVLVDHFSKEFFQKDKVDPENERSLATLILEPKGTNRLLSLGTSATISIVPLVDGNDFHSTINRLRYELSPKVFNQIAFLVEEIVKKAALDMLDITRFVIPSGGTSHPPKIASLIAKFSVRKCPSNTHSGTQYITTLGPWSSNPTFPNCQIQQGKTSSNLPTLQYP</sequence>
<dbReference type="PANTHER" id="PTHR19375">
    <property type="entry name" value="HEAT SHOCK PROTEIN 70KDA"/>
    <property type="match status" value="1"/>
</dbReference>
<keyword evidence="1" id="KW-0547">Nucleotide-binding</keyword>
<dbReference type="RefSeq" id="XP_002840002.1">
    <property type="nucleotide sequence ID" value="XM_002839956.1"/>
</dbReference>
<dbReference type="AlphaFoldDB" id="D5GI50"/>
<dbReference type="STRING" id="656061.D5GI50"/>
<accession>D5GI50</accession>
<dbReference type="Proteomes" id="UP000006911">
    <property type="component" value="Unassembled WGS sequence"/>
</dbReference>
<dbReference type="SUPFAM" id="SSF53067">
    <property type="entry name" value="Actin-like ATPase domain"/>
    <property type="match status" value="1"/>
</dbReference>
<dbReference type="GO" id="GO:0005524">
    <property type="term" value="F:ATP binding"/>
    <property type="evidence" value="ECO:0007669"/>
    <property type="project" value="UniProtKB-KW"/>
</dbReference>
<name>D5GI50_TUBMM</name>
<dbReference type="eggNOG" id="KOG0101">
    <property type="taxonomic scope" value="Eukaryota"/>
</dbReference>
<keyword evidence="4" id="KW-1185">Reference proteome</keyword>
<dbReference type="HOGENOM" id="CLU_1230691_0_0_1"/>
<evidence type="ECO:0000256" key="2">
    <source>
        <dbReference type="ARBA" id="ARBA00022840"/>
    </source>
</evidence>
<dbReference type="Gene3D" id="3.30.420.40">
    <property type="match status" value="1"/>
</dbReference>
<organism evidence="3 4">
    <name type="scientific">Tuber melanosporum (strain Mel28)</name>
    <name type="common">Perigord black truffle</name>
    <dbReference type="NCBI Taxonomy" id="656061"/>
    <lineage>
        <taxon>Eukaryota</taxon>
        <taxon>Fungi</taxon>
        <taxon>Dikarya</taxon>
        <taxon>Ascomycota</taxon>
        <taxon>Pezizomycotina</taxon>
        <taxon>Pezizomycetes</taxon>
        <taxon>Pezizales</taxon>
        <taxon>Tuberaceae</taxon>
        <taxon>Tuber</taxon>
    </lineage>
</organism>
<gene>
    <name evidence="3" type="ORF">GSTUM_00008277001</name>
</gene>
<dbReference type="KEGG" id="tml:GSTUM_00008277001"/>
<evidence type="ECO:0000313" key="3">
    <source>
        <dbReference type="EMBL" id="CAZ84193.1"/>
    </source>
</evidence>